<dbReference type="Proteomes" id="UP000187012">
    <property type="component" value="Unassembled WGS sequence"/>
</dbReference>
<sequence length="121" mass="13167">MRCSLKAAQKTGALKSLSHGSDGFPRAVQNNVPRPESPRARSDVGTPLAVFRSPANNPSKHTVPTTSRRFHVNPAIHRWEAPCFDTLQSFLLSRSSPLCSALVASPQVRRKSPKCCSSSSR</sequence>
<dbReference type="AlphaFoldDB" id="A0A1N7SNE9"/>
<accession>A0A1N7SNE9</accession>
<evidence type="ECO:0000313" key="3">
    <source>
        <dbReference type="Proteomes" id="UP000187012"/>
    </source>
</evidence>
<reference evidence="2 3" key="1">
    <citation type="submission" date="2016-12" db="EMBL/GenBank/DDBJ databases">
        <authorList>
            <person name="Song W.-J."/>
            <person name="Kurnit D.M."/>
        </authorList>
    </citation>
    <scope>NUCLEOTIDE SEQUENCE [LARGE SCALE GENOMIC DNA]</scope>
    <source>
        <strain evidence="2 3">STM7296</strain>
    </source>
</reference>
<name>A0A1N7SNE9_9BURK</name>
<feature type="compositionally biased region" description="Polar residues" evidence="1">
    <location>
        <begin position="54"/>
        <end position="66"/>
    </location>
</feature>
<feature type="region of interest" description="Disordered" evidence="1">
    <location>
        <begin position="1"/>
        <end position="66"/>
    </location>
</feature>
<gene>
    <name evidence="2" type="ORF">BN2475_1200005</name>
</gene>
<proteinExistence type="predicted"/>
<organism evidence="2 3">
    <name type="scientific">Paraburkholderia ribeironis</name>
    <dbReference type="NCBI Taxonomy" id="1247936"/>
    <lineage>
        <taxon>Bacteria</taxon>
        <taxon>Pseudomonadati</taxon>
        <taxon>Pseudomonadota</taxon>
        <taxon>Betaproteobacteria</taxon>
        <taxon>Burkholderiales</taxon>
        <taxon>Burkholderiaceae</taxon>
        <taxon>Paraburkholderia</taxon>
    </lineage>
</organism>
<keyword evidence="3" id="KW-1185">Reference proteome</keyword>
<evidence type="ECO:0000256" key="1">
    <source>
        <dbReference type="SAM" id="MobiDB-lite"/>
    </source>
</evidence>
<dbReference type="EMBL" id="CYGX02000120">
    <property type="protein sequence ID" value="SIT48995.1"/>
    <property type="molecule type" value="Genomic_DNA"/>
</dbReference>
<protein>
    <submittedName>
        <fullName evidence="2">Uncharacterized protein</fullName>
    </submittedName>
</protein>
<evidence type="ECO:0000313" key="2">
    <source>
        <dbReference type="EMBL" id="SIT48995.1"/>
    </source>
</evidence>
<dbReference type="STRING" id="1247936.BN2475_1200005"/>